<dbReference type="EMBL" id="JACHMY010000001">
    <property type="protein sequence ID" value="MBB5834602.1"/>
    <property type="molecule type" value="Genomic_DNA"/>
</dbReference>
<protein>
    <recommendedName>
        <fullName evidence="1">Cysteine-rich CPCC domain-containing protein</fullName>
    </recommendedName>
</protein>
<comment type="caution">
    <text evidence="2">The sequence shown here is derived from an EMBL/GenBank/DDBJ whole genome shotgun (WGS) entry which is preliminary data.</text>
</comment>
<accession>A0A7W9MSW6</accession>
<keyword evidence="3" id="KW-1185">Reference proteome</keyword>
<dbReference type="AlphaFoldDB" id="A0A7W9MSW6"/>
<evidence type="ECO:0000313" key="3">
    <source>
        <dbReference type="Proteomes" id="UP000549971"/>
    </source>
</evidence>
<proteinExistence type="predicted"/>
<sequence length="125" mass="14214">MSERFPCVCCGHLTMDDPPGGYAICPVCFWEDDQVQLRTPDTMLGANQVPLVQAQQNYLAYGACDRDALEHVRPPREDEPLERGWRPIDLGHDVFESPGDSTPGFIADGTILYWWRPTYWKADKV</sequence>
<dbReference type="RefSeq" id="WP_184794352.1">
    <property type="nucleotide sequence ID" value="NZ_JACHMY010000001.1"/>
</dbReference>
<dbReference type="Proteomes" id="UP000549971">
    <property type="component" value="Unassembled WGS sequence"/>
</dbReference>
<dbReference type="Pfam" id="PF14206">
    <property type="entry name" value="Cys_rich_CPCC"/>
    <property type="match status" value="1"/>
</dbReference>
<evidence type="ECO:0000259" key="1">
    <source>
        <dbReference type="Pfam" id="PF14206"/>
    </source>
</evidence>
<organism evidence="2 3">
    <name type="scientific">Kribbella italica</name>
    <dbReference type="NCBI Taxonomy" id="1540520"/>
    <lineage>
        <taxon>Bacteria</taxon>
        <taxon>Bacillati</taxon>
        <taxon>Actinomycetota</taxon>
        <taxon>Actinomycetes</taxon>
        <taxon>Propionibacteriales</taxon>
        <taxon>Kribbellaceae</taxon>
        <taxon>Kribbella</taxon>
    </lineage>
</organism>
<name>A0A7W9MSW6_9ACTN</name>
<feature type="domain" description="Cysteine-rich CPCC" evidence="1">
    <location>
        <begin position="5"/>
        <end position="79"/>
    </location>
</feature>
<evidence type="ECO:0000313" key="2">
    <source>
        <dbReference type="EMBL" id="MBB5834602.1"/>
    </source>
</evidence>
<gene>
    <name evidence="2" type="ORF">HDA39_001336</name>
</gene>
<dbReference type="InterPro" id="IPR025983">
    <property type="entry name" value="Cys_rich_CPCC"/>
</dbReference>
<reference evidence="2 3" key="1">
    <citation type="submission" date="2020-08" db="EMBL/GenBank/DDBJ databases">
        <title>Sequencing the genomes of 1000 actinobacteria strains.</title>
        <authorList>
            <person name="Klenk H.-P."/>
        </authorList>
    </citation>
    <scope>NUCLEOTIDE SEQUENCE [LARGE SCALE GENOMIC DNA]</scope>
    <source>
        <strain evidence="2 3">DSM 28967</strain>
    </source>
</reference>